<name>A0A6J2WQ70_CHACN</name>
<feature type="domain" description="MYND-type" evidence="7">
    <location>
        <begin position="790"/>
        <end position="815"/>
    </location>
</feature>
<dbReference type="RefSeq" id="XP_030646954.1">
    <property type="nucleotide sequence ID" value="XM_030791094.1"/>
</dbReference>
<dbReference type="SUPFAM" id="SSF48403">
    <property type="entry name" value="Ankyrin repeat"/>
    <property type="match status" value="2"/>
</dbReference>
<feature type="repeat" description="ANK" evidence="5">
    <location>
        <begin position="264"/>
        <end position="296"/>
    </location>
</feature>
<dbReference type="OrthoDB" id="48314at2759"/>
<dbReference type="InterPro" id="IPR053064">
    <property type="entry name" value="Ankyrin-MYND_domain-protein"/>
</dbReference>
<feature type="compositionally biased region" description="Polar residues" evidence="6">
    <location>
        <begin position="388"/>
        <end position="409"/>
    </location>
</feature>
<dbReference type="PROSITE" id="PS50088">
    <property type="entry name" value="ANK_REPEAT"/>
    <property type="match status" value="1"/>
</dbReference>
<keyword evidence="4" id="KW-0862">Zinc</keyword>
<dbReference type="Pfam" id="PF01753">
    <property type="entry name" value="zf-MYND"/>
    <property type="match status" value="1"/>
</dbReference>
<dbReference type="Pfam" id="PF02493">
    <property type="entry name" value="MORN"/>
    <property type="match status" value="2"/>
</dbReference>
<dbReference type="Gene3D" id="1.25.40.20">
    <property type="entry name" value="Ankyrin repeat-containing domain"/>
    <property type="match status" value="2"/>
</dbReference>
<reference evidence="9" key="1">
    <citation type="submission" date="2025-08" db="UniProtKB">
        <authorList>
            <consortium name="RefSeq"/>
        </authorList>
    </citation>
    <scope>IDENTIFICATION</scope>
</reference>
<evidence type="ECO:0000256" key="4">
    <source>
        <dbReference type="ARBA" id="ARBA00022833"/>
    </source>
</evidence>
<keyword evidence="2" id="KW-0677">Repeat</keyword>
<proteinExistence type="predicted"/>
<gene>
    <name evidence="9" type="primary">ankmy1</name>
</gene>
<dbReference type="SMART" id="SM00248">
    <property type="entry name" value="ANK"/>
    <property type="match status" value="5"/>
</dbReference>
<dbReference type="InterPro" id="IPR002110">
    <property type="entry name" value="Ankyrin_rpt"/>
</dbReference>
<dbReference type="SUPFAM" id="SSF144232">
    <property type="entry name" value="HIT/MYND zinc finger-like"/>
    <property type="match status" value="1"/>
</dbReference>
<evidence type="ECO:0000313" key="9">
    <source>
        <dbReference type="RefSeq" id="XP_030646954.1"/>
    </source>
</evidence>
<sequence length="836" mass="94022">MDREYRSGQMDADMKENGSQFTGKFYLNRKEGYGAQVSPDGTTFQGLYRADQRFGPGVLTYPDGRQDVGLWHRGRLLRLCTVLEDCFTLRDFPEHMAKLSKKDPFNARQLQSQMTQPGGSSSMDPRHFTQQELLRDECFVLPSGTEFYSTDSDHLPIPQQLRRELDLRFFGEHYTHLEALSEDWDDLPLQQRMQAHIHRHRFEAEQQRWNVTAVLAMNREGLGPKGPLELKSERLIKEASLGNLKNVNHILQDKRIHPDVSDAHGHTALIAATVNCHNDIINMLLDSGVDVNKLNSEGMSPLAVCSVLYYPVQSLQETIAERAPVKVSKAFSTSVGSPPERSSENLTDRPKDEFDKKLLDLACQSDQNEENIPQNDVTSYENSDTIDQINENDGLSIDNPFQSFQDNNAESVDSKVEEDEELKEERPIQFLDRDTPVDLVPEHNKGIEIGTEDQKSVVDVADGQSQVDDPTFDSAASLASFHIQVTEEIMRETAEVLYGNGTVPPPDTQETLHRMALKKIEHQGRWNTMKLLLRRGADPNASSIPMPVLFLAIKAGHIEAVHLLLGCGARTDISLPPEQKGLYPLHIAAALPGDVGPKITEMLLHALADPDVKALDADEIFELDEAVDELLAGGADPNLPLTRQVNSALCAVANIKYDCGTNPRNRIKLLEKLVKAGANVLMPVMVGEGRKSSVGTAVDYAFHSFQQDWHIAHTPYHALNQREREVYNARRQLLGLMGDLVRQEAVKMERQRMEQLSPRRAEARSPSVKGRLNLTEEEDDSEGVLQEGESRCHEVFYCSKSCKTKAWNDRHKDECIRLPGRKNNTASKQNPPDHFW</sequence>
<feature type="region of interest" description="Disordered" evidence="6">
    <location>
        <begin position="751"/>
        <end position="785"/>
    </location>
</feature>
<dbReference type="PANTHER" id="PTHR15897:SF2">
    <property type="entry name" value="ANKYRIN REPEAT AND MYND DOMAIN-CONTAINING PROTEIN 1"/>
    <property type="match status" value="1"/>
</dbReference>
<keyword evidence="5" id="KW-0040">ANK repeat</keyword>
<feature type="region of interest" description="Disordered" evidence="6">
    <location>
        <begin position="329"/>
        <end position="350"/>
    </location>
</feature>
<dbReference type="SUPFAM" id="SSF82185">
    <property type="entry name" value="Histone H3 K4-specific methyltransferase SET7/9 N-terminal domain"/>
    <property type="match status" value="1"/>
</dbReference>
<dbReference type="AlphaFoldDB" id="A0A6J2WQ70"/>
<dbReference type="InterPro" id="IPR002893">
    <property type="entry name" value="Znf_MYND"/>
</dbReference>
<feature type="compositionally biased region" description="Basic and acidic residues" evidence="6">
    <location>
        <begin position="341"/>
        <end position="350"/>
    </location>
</feature>
<evidence type="ECO:0000256" key="5">
    <source>
        <dbReference type="PROSITE-ProRule" id="PRU00023"/>
    </source>
</evidence>
<dbReference type="PROSITE" id="PS50297">
    <property type="entry name" value="ANK_REP_REGION"/>
    <property type="match status" value="1"/>
</dbReference>
<dbReference type="Gene3D" id="2.20.110.10">
    <property type="entry name" value="Histone H3 K4-specific methyltransferase SET7/9 N-terminal domain"/>
    <property type="match status" value="1"/>
</dbReference>
<dbReference type="Pfam" id="PF12796">
    <property type="entry name" value="Ank_2"/>
    <property type="match status" value="1"/>
</dbReference>
<keyword evidence="3" id="KW-0863">Zinc-finger</keyword>
<dbReference type="InterPro" id="IPR036770">
    <property type="entry name" value="Ankyrin_rpt-contain_sf"/>
</dbReference>
<dbReference type="GeneID" id="115827282"/>
<evidence type="ECO:0000256" key="2">
    <source>
        <dbReference type="ARBA" id="ARBA00022737"/>
    </source>
</evidence>
<protein>
    <submittedName>
        <fullName evidence="9">Ankyrin repeat and MYND domain-containing protein 1</fullName>
    </submittedName>
</protein>
<dbReference type="InParanoid" id="A0A6J2WQ70"/>
<organism evidence="8 9">
    <name type="scientific">Chanos chanos</name>
    <name type="common">Milkfish</name>
    <name type="synonym">Mugil chanos</name>
    <dbReference type="NCBI Taxonomy" id="29144"/>
    <lineage>
        <taxon>Eukaryota</taxon>
        <taxon>Metazoa</taxon>
        <taxon>Chordata</taxon>
        <taxon>Craniata</taxon>
        <taxon>Vertebrata</taxon>
        <taxon>Euteleostomi</taxon>
        <taxon>Actinopterygii</taxon>
        <taxon>Neopterygii</taxon>
        <taxon>Teleostei</taxon>
        <taxon>Ostariophysi</taxon>
        <taxon>Gonorynchiformes</taxon>
        <taxon>Chanidae</taxon>
        <taxon>Chanos</taxon>
    </lineage>
</organism>
<evidence type="ECO:0000259" key="7">
    <source>
        <dbReference type="Pfam" id="PF01753"/>
    </source>
</evidence>
<evidence type="ECO:0000256" key="1">
    <source>
        <dbReference type="ARBA" id="ARBA00022723"/>
    </source>
</evidence>
<dbReference type="GO" id="GO:0008270">
    <property type="term" value="F:zinc ion binding"/>
    <property type="evidence" value="ECO:0007669"/>
    <property type="project" value="UniProtKB-KW"/>
</dbReference>
<evidence type="ECO:0000256" key="6">
    <source>
        <dbReference type="SAM" id="MobiDB-lite"/>
    </source>
</evidence>
<evidence type="ECO:0000313" key="8">
    <source>
        <dbReference type="Proteomes" id="UP000504632"/>
    </source>
</evidence>
<feature type="compositionally biased region" description="Basic and acidic residues" evidence="6">
    <location>
        <begin position="751"/>
        <end position="763"/>
    </location>
</feature>
<dbReference type="InterPro" id="IPR003409">
    <property type="entry name" value="MORN"/>
</dbReference>
<evidence type="ECO:0000256" key="3">
    <source>
        <dbReference type="ARBA" id="ARBA00022771"/>
    </source>
</evidence>
<keyword evidence="8" id="KW-1185">Reference proteome</keyword>
<accession>A0A6J2WQ70</accession>
<dbReference type="CTD" id="51281"/>
<dbReference type="Proteomes" id="UP000504632">
    <property type="component" value="Chromosome 14"/>
</dbReference>
<keyword evidence="1" id="KW-0479">Metal-binding</keyword>
<dbReference type="PANTHER" id="PTHR15897">
    <property type="entry name" value="ANKYRIN REPEAT AND MYND DOMAIN PROTEIN 1"/>
    <property type="match status" value="1"/>
</dbReference>
<dbReference type="Gene3D" id="6.10.140.2220">
    <property type="match status" value="1"/>
</dbReference>
<dbReference type="Pfam" id="PF00023">
    <property type="entry name" value="Ank"/>
    <property type="match status" value="1"/>
</dbReference>
<feature type="region of interest" description="Disordered" evidence="6">
    <location>
        <begin position="388"/>
        <end position="416"/>
    </location>
</feature>